<dbReference type="Proteomes" id="UP000694558">
    <property type="component" value="Chromosome 20"/>
</dbReference>
<accession>A0A8D3CFF1</accession>
<reference evidence="2" key="2">
    <citation type="submission" date="2025-08" db="UniProtKB">
        <authorList>
            <consortium name="Ensembl"/>
        </authorList>
    </citation>
    <scope>IDENTIFICATION</scope>
</reference>
<dbReference type="Ensembl" id="ENSSMAT00000064407.1">
    <property type="protein sequence ID" value="ENSSMAP00000046009.1"/>
    <property type="gene ID" value="ENSSMAG00000026397.1"/>
</dbReference>
<reference evidence="2" key="1">
    <citation type="submission" date="2023-05" db="EMBL/GenBank/DDBJ databases">
        <title>High-quality long-read genome of Scophthalmus maximus.</title>
        <authorList>
            <person name="Lien S."/>
            <person name="Martinez P."/>
        </authorList>
    </citation>
    <scope>NUCLEOTIDE SEQUENCE [LARGE SCALE GENOMIC DNA]</scope>
</reference>
<proteinExistence type="predicted"/>
<feature type="region of interest" description="Disordered" evidence="1">
    <location>
        <begin position="1"/>
        <end position="31"/>
    </location>
</feature>
<organism evidence="2 3">
    <name type="scientific">Scophthalmus maximus</name>
    <name type="common">Turbot</name>
    <name type="synonym">Psetta maxima</name>
    <dbReference type="NCBI Taxonomy" id="52904"/>
    <lineage>
        <taxon>Eukaryota</taxon>
        <taxon>Metazoa</taxon>
        <taxon>Chordata</taxon>
        <taxon>Craniata</taxon>
        <taxon>Vertebrata</taxon>
        <taxon>Euteleostomi</taxon>
        <taxon>Actinopterygii</taxon>
        <taxon>Neopterygii</taxon>
        <taxon>Teleostei</taxon>
        <taxon>Neoteleostei</taxon>
        <taxon>Acanthomorphata</taxon>
        <taxon>Carangaria</taxon>
        <taxon>Pleuronectiformes</taxon>
        <taxon>Pleuronectoidei</taxon>
        <taxon>Scophthalmidae</taxon>
        <taxon>Scophthalmus</taxon>
    </lineage>
</organism>
<evidence type="ECO:0000256" key="1">
    <source>
        <dbReference type="SAM" id="MobiDB-lite"/>
    </source>
</evidence>
<dbReference type="AlphaFoldDB" id="A0A8D3CFF1"/>
<evidence type="ECO:0000313" key="2">
    <source>
        <dbReference type="Ensembl" id="ENSSMAP00000046009.1"/>
    </source>
</evidence>
<protein>
    <submittedName>
        <fullName evidence="2">Uncharacterized protein</fullName>
    </submittedName>
</protein>
<name>A0A8D3CFF1_SCOMX</name>
<sequence>VPSSNRYVPSERRSLTPSHTGQLRRRNPRGCCTPGSTCSPSCVPSGNLGRGGKQDGRSIARSNHVALSNVRSEVVLAAEGFVPDSKVEAVKPKQRAERRQNPNIWSDSSAQNCPAVRIKKYLRRSFYPELCGTFSPHPVPRALATVNIWMTVRQENRLNSSHSIHARSATLQQYSFPLRG</sequence>
<evidence type="ECO:0000313" key="3">
    <source>
        <dbReference type="Proteomes" id="UP000694558"/>
    </source>
</evidence>